<reference evidence="6 7" key="1">
    <citation type="submission" date="2017-09" db="EMBL/GenBank/DDBJ databases">
        <title>WGS assembly of Aquilegia coerulea Goldsmith.</title>
        <authorList>
            <person name="Hodges S."/>
            <person name="Kramer E."/>
            <person name="Nordborg M."/>
            <person name="Tomkins J."/>
            <person name="Borevitz J."/>
            <person name="Derieg N."/>
            <person name="Yan J."/>
            <person name="Mihaltcheva S."/>
            <person name="Hayes R.D."/>
            <person name="Rokhsar D."/>
        </authorList>
    </citation>
    <scope>NUCLEOTIDE SEQUENCE [LARGE SCALE GENOMIC DNA]</scope>
    <source>
        <strain evidence="7">cv. Goldsmith</strain>
    </source>
</reference>
<sequence length="465" mass="53361">MKSPDNFSLLNTNLQEDDGSIVGKLDLNPEVSKDGVRDYNHANEVWSGSSLLHAVVRSEKPESPQYELYNDSERTHSYRGGETGAVYTDKLSTLEEAGNLQTEVEMEDPPRFRLLKLSPEVDNSYQHEDMKENSPHNEVLMGSLDNLSENLQREKTETVHEVMEQEDTVHPTEDNYYSAKFSLNNGDIDGRITDVHAVGHTTKSSVSPVRRASVSPERSPDLHGKVSSSPQDHHESLYSFRSSRREVSRSPEGSGGNGRRSLSARQISPSPSRQSRLQSPCRAQSLRKRTSSSPRRRQLSPEHQRSHRSVSRSPSRQRDSYGSRRDRHDRSRSRSPHARDRYRRSPRRYSPRRRSPPDYHSHRRSPRRRPWSPPRNRNNGIGKPGNNLFVAGFSFVTTERDLERKFSRFGRVRDVRIVRDKRSGDSRGFGFLSLERDEDADEAIRALDQTEWNGRIVLVEKSKSR</sequence>
<evidence type="ECO:0000256" key="3">
    <source>
        <dbReference type="PROSITE-ProRule" id="PRU00176"/>
    </source>
</evidence>
<dbReference type="PANTHER" id="PTHR13952:SF9">
    <property type="entry name" value="SERINE_ARGININE REPETITIVE MATRIX PROTEIN 1-LIKE"/>
    <property type="match status" value="1"/>
</dbReference>
<feature type="domain" description="RRM" evidence="5">
    <location>
        <begin position="386"/>
        <end position="464"/>
    </location>
</feature>
<feature type="compositionally biased region" description="Low complexity" evidence="4">
    <location>
        <begin position="204"/>
        <end position="217"/>
    </location>
</feature>
<accession>A0A2G5ENP0</accession>
<evidence type="ECO:0000256" key="2">
    <source>
        <dbReference type="ARBA" id="ARBA00023242"/>
    </source>
</evidence>
<dbReference type="EMBL" id="KZ305023">
    <property type="protein sequence ID" value="PIA57349.1"/>
    <property type="molecule type" value="Genomic_DNA"/>
</dbReference>
<dbReference type="EMBL" id="KZ305023">
    <property type="protein sequence ID" value="PIA57348.1"/>
    <property type="molecule type" value="Genomic_DNA"/>
</dbReference>
<evidence type="ECO:0000256" key="4">
    <source>
        <dbReference type="SAM" id="MobiDB-lite"/>
    </source>
</evidence>
<proteinExistence type="predicted"/>
<dbReference type="PANTHER" id="PTHR13952">
    <property type="entry name" value="U1 SMALL NUCLEAR RIBONUCLEOPROTEIN 70 KD"/>
    <property type="match status" value="1"/>
</dbReference>
<keyword evidence="3" id="KW-0694">RNA-binding</keyword>
<gene>
    <name evidence="6" type="ORF">AQUCO_00600228v1</name>
</gene>
<name>A0A2G5ENP0_AQUCA</name>
<dbReference type="FunFam" id="3.30.70.330:FF:000535">
    <property type="entry name" value="Serine/arginine-rich splicing factor SR45a"/>
    <property type="match status" value="1"/>
</dbReference>
<dbReference type="GO" id="GO:0000398">
    <property type="term" value="P:mRNA splicing, via spliceosome"/>
    <property type="evidence" value="ECO:0007669"/>
    <property type="project" value="TreeGrafter"/>
</dbReference>
<feature type="compositionally biased region" description="Basic residues" evidence="4">
    <location>
        <begin position="330"/>
        <end position="354"/>
    </location>
</feature>
<feature type="region of interest" description="Disordered" evidence="4">
    <location>
        <begin position="199"/>
        <end position="386"/>
    </location>
</feature>
<feature type="compositionally biased region" description="Basic residues" evidence="4">
    <location>
        <begin position="285"/>
        <end position="298"/>
    </location>
</feature>
<dbReference type="GO" id="GO:0003729">
    <property type="term" value="F:mRNA binding"/>
    <property type="evidence" value="ECO:0007669"/>
    <property type="project" value="TreeGrafter"/>
</dbReference>
<dbReference type="PROSITE" id="PS50102">
    <property type="entry name" value="RRM"/>
    <property type="match status" value="1"/>
</dbReference>
<dbReference type="SUPFAM" id="SSF54928">
    <property type="entry name" value="RNA-binding domain, RBD"/>
    <property type="match status" value="1"/>
</dbReference>
<protein>
    <recommendedName>
        <fullName evidence="5">RRM domain-containing protein</fullName>
    </recommendedName>
</protein>
<evidence type="ECO:0000313" key="7">
    <source>
        <dbReference type="Proteomes" id="UP000230069"/>
    </source>
</evidence>
<dbReference type="Gene3D" id="3.30.70.330">
    <property type="match status" value="1"/>
</dbReference>
<dbReference type="InterPro" id="IPR012677">
    <property type="entry name" value="Nucleotide-bd_a/b_plait_sf"/>
</dbReference>
<evidence type="ECO:0000313" key="6">
    <source>
        <dbReference type="EMBL" id="PIA57349.1"/>
    </source>
</evidence>
<evidence type="ECO:0000256" key="1">
    <source>
        <dbReference type="ARBA" id="ARBA00004123"/>
    </source>
</evidence>
<dbReference type="AlphaFoldDB" id="A0A2G5ENP0"/>
<dbReference type="GO" id="GO:0005685">
    <property type="term" value="C:U1 snRNP"/>
    <property type="evidence" value="ECO:0007669"/>
    <property type="project" value="TreeGrafter"/>
</dbReference>
<evidence type="ECO:0000259" key="5">
    <source>
        <dbReference type="PROSITE" id="PS50102"/>
    </source>
</evidence>
<dbReference type="OrthoDB" id="439808at2759"/>
<dbReference type="GO" id="GO:0030619">
    <property type="term" value="F:U1 snRNA binding"/>
    <property type="evidence" value="ECO:0007669"/>
    <property type="project" value="TreeGrafter"/>
</dbReference>
<keyword evidence="2" id="KW-0539">Nucleus</keyword>
<organism evidence="6 7">
    <name type="scientific">Aquilegia coerulea</name>
    <name type="common">Rocky mountain columbine</name>
    <dbReference type="NCBI Taxonomy" id="218851"/>
    <lineage>
        <taxon>Eukaryota</taxon>
        <taxon>Viridiplantae</taxon>
        <taxon>Streptophyta</taxon>
        <taxon>Embryophyta</taxon>
        <taxon>Tracheophyta</taxon>
        <taxon>Spermatophyta</taxon>
        <taxon>Magnoliopsida</taxon>
        <taxon>Ranunculales</taxon>
        <taxon>Ranunculaceae</taxon>
        <taxon>Thalictroideae</taxon>
        <taxon>Aquilegia</taxon>
    </lineage>
</organism>
<dbReference type="SMART" id="SM00360">
    <property type="entry name" value="RRM"/>
    <property type="match status" value="1"/>
</dbReference>
<feature type="compositionally biased region" description="Low complexity" evidence="4">
    <location>
        <begin position="263"/>
        <end position="280"/>
    </location>
</feature>
<feature type="compositionally biased region" description="Basic residues" evidence="4">
    <location>
        <begin position="361"/>
        <end position="370"/>
    </location>
</feature>
<dbReference type="Proteomes" id="UP000230069">
    <property type="component" value="Unassembled WGS sequence"/>
</dbReference>
<dbReference type="InterPro" id="IPR051183">
    <property type="entry name" value="U1_U11-U12_snRNP_70-35kDa"/>
</dbReference>
<comment type="subcellular location">
    <subcellularLocation>
        <location evidence="1">Nucleus</location>
    </subcellularLocation>
</comment>
<dbReference type="Pfam" id="PF00076">
    <property type="entry name" value="RRM_1"/>
    <property type="match status" value="1"/>
</dbReference>
<keyword evidence="7" id="KW-1185">Reference proteome</keyword>
<dbReference type="InterPro" id="IPR035979">
    <property type="entry name" value="RBD_domain_sf"/>
</dbReference>
<dbReference type="GO" id="GO:0071011">
    <property type="term" value="C:precatalytic spliceosome"/>
    <property type="evidence" value="ECO:0007669"/>
    <property type="project" value="TreeGrafter"/>
</dbReference>
<dbReference type="InterPro" id="IPR000504">
    <property type="entry name" value="RRM_dom"/>
</dbReference>
<dbReference type="GO" id="GO:0071004">
    <property type="term" value="C:U2-type prespliceosome"/>
    <property type="evidence" value="ECO:0007669"/>
    <property type="project" value="TreeGrafter"/>
</dbReference>
<feature type="compositionally biased region" description="Basic and acidic residues" evidence="4">
    <location>
        <begin position="316"/>
        <end position="329"/>
    </location>
</feature>
<dbReference type="STRING" id="218851.A0A2G5ENP0"/>